<evidence type="ECO:0000313" key="3">
    <source>
        <dbReference type="Proteomes" id="UP000435112"/>
    </source>
</evidence>
<dbReference type="OrthoDB" id="137398at2759"/>
<dbReference type="Proteomes" id="UP000435112">
    <property type="component" value="Unassembled WGS sequence"/>
</dbReference>
<proteinExistence type="predicted"/>
<keyword evidence="1" id="KW-0732">Signal</keyword>
<feature type="signal peptide" evidence="1">
    <location>
        <begin position="1"/>
        <end position="21"/>
    </location>
</feature>
<dbReference type="AlphaFoldDB" id="A0A6A3JDX1"/>
<sequence length="84" mass="8922">MQGPAAFSFSIFLGLTPCGSQLDLQLPWSPGPNVHLNSVLPLTGAMTERGSGGDALHPCVVKQASITRSTNQATANRLLRFVWS</sequence>
<evidence type="ECO:0008006" key="4">
    <source>
        <dbReference type="Google" id="ProtNLM"/>
    </source>
</evidence>
<reference evidence="2 3" key="1">
    <citation type="submission" date="2018-09" db="EMBL/GenBank/DDBJ databases">
        <title>Genomic investigation of the strawberry pathogen Phytophthora fragariae indicates pathogenicity is determined by transcriptional variation in three key races.</title>
        <authorList>
            <person name="Adams T.M."/>
            <person name="Armitage A.D."/>
            <person name="Sobczyk M.K."/>
            <person name="Bates H.J."/>
            <person name="Dunwell J.M."/>
            <person name="Nellist C.F."/>
            <person name="Harrison R.J."/>
        </authorList>
    </citation>
    <scope>NUCLEOTIDE SEQUENCE [LARGE SCALE GENOMIC DNA]</scope>
    <source>
        <strain evidence="2 3">SCRP324</strain>
    </source>
</reference>
<evidence type="ECO:0000256" key="1">
    <source>
        <dbReference type="SAM" id="SignalP"/>
    </source>
</evidence>
<protein>
    <recommendedName>
        <fullName evidence="4">Secreted protein</fullName>
    </recommendedName>
</protein>
<comment type="caution">
    <text evidence="2">The sequence shown here is derived from an EMBL/GenBank/DDBJ whole genome shotgun (WGS) entry which is preliminary data.</text>
</comment>
<accession>A0A6A3JDX1</accession>
<organism evidence="2 3">
    <name type="scientific">Phytophthora rubi</name>
    <dbReference type="NCBI Taxonomy" id="129364"/>
    <lineage>
        <taxon>Eukaryota</taxon>
        <taxon>Sar</taxon>
        <taxon>Stramenopiles</taxon>
        <taxon>Oomycota</taxon>
        <taxon>Peronosporomycetes</taxon>
        <taxon>Peronosporales</taxon>
        <taxon>Peronosporaceae</taxon>
        <taxon>Phytophthora</taxon>
    </lineage>
</organism>
<name>A0A6A3JDX1_9STRA</name>
<feature type="chain" id="PRO_5025406360" description="Secreted protein" evidence="1">
    <location>
        <begin position="22"/>
        <end position="84"/>
    </location>
</feature>
<evidence type="ECO:0000313" key="2">
    <source>
        <dbReference type="EMBL" id="KAE8992930.1"/>
    </source>
</evidence>
<dbReference type="EMBL" id="QXFU01001942">
    <property type="protein sequence ID" value="KAE8992930.1"/>
    <property type="molecule type" value="Genomic_DNA"/>
</dbReference>
<gene>
    <name evidence="2" type="ORF">PR002_g20389</name>
</gene>